<dbReference type="GO" id="GO:0046872">
    <property type="term" value="F:metal ion binding"/>
    <property type="evidence" value="ECO:0007669"/>
    <property type="project" value="UniProtKB-KW"/>
</dbReference>
<dbReference type="SUPFAM" id="SSF103501">
    <property type="entry name" value="Respiratory nitrate reductase 1 gamma chain"/>
    <property type="match status" value="2"/>
</dbReference>
<dbReference type="Pfam" id="PF13183">
    <property type="entry name" value="Fer4_8"/>
    <property type="match status" value="2"/>
</dbReference>
<evidence type="ECO:0000256" key="1">
    <source>
        <dbReference type="ARBA" id="ARBA00022723"/>
    </source>
</evidence>
<dbReference type="InterPro" id="IPR036909">
    <property type="entry name" value="Cyt_c-like_dom_sf"/>
</dbReference>
<feature type="transmembrane region" description="Helical" evidence="5">
    <location>
        <begin position="5"/>
        <end position="23"/>
    </location>
</feature>
<feature type="region of interest" description="Disordered" evidence="4">
    <location>
        <begin position="561"/>
        <end position="580"/>
    </location>
</feature>
<feature type="transmembrane region" description="Helical" evidence="5">
    <location>
        <begin position="163"/>
        <end position="182"/>
    </location>
</feature>
<sequence length="580" mass="63936">MFLTYCAYGALIICLVGIGYRMGRWLVLPLGPEAEDTALAKRALGALGAVAKALLQPRGLIALLRTLLMEVILQIHILRQDPRRWVMHMALFYGMLLLLLMHVFDDRITARLFPDYASTLNPFMFLRDLLGVLVMVGVIIAWVRRRADRTLRRTTRGADHWLLVLLSGIILTGAALEAVQIISPTLFDEMVVDYMDSNDPEEIAPLKAYWAAKFDVAFAPMPSTDDPELLDEGRSLHEEYCAVCHSRPGSAVLSYPLALALKPFSARITDIGLETALRYAHYLIGCLALALLPFSKSFHLVSTPFSLVSRALGSAATDRPVNRPTRRALGLDACTHCGVCTLHCAVGPIFQVIPNSDILPSEKLHSVARMAAGRSSAHAQARLSEGSFICTACGRCTAWCPSGIDLQDMWAASISDLNRSGYPQVHGWMRRHSAPQWAEILKTCPDTSGEQAPLRETPLRLTDNPDTFWACVQCSTCTNVCPVVAVSEDPLRDLELTPQQVMNLMRLQLKETAIGSRMVWDCVTCYKCQEHCPQGVRVADVLYELRNEACRRLTPAVQASDPGSEQHILATDSGAQKNGA</sequence>
<organism evidence="7 8">
    <name type="scientific">Candidatus Desulfatibia vada</name>
    <dbReference type="NCBI Taxonomy" id="2841696"/>
    <lineage>
        <taxon>Bacteria</taxon>
        <taxon>Pseudomonadati</taxon>
        <taxon>Thermodesulfobacteriota</taxon>
        <taxon>Desulfobacteria</taxon>
        <taxon>Desulfobacterales</taxon>
        <taxon>Desulfobacterales incertae sedis</taxon>
        <taxon>Candidatus Desulfatibia</taxon>
    </lineage>
</organism>
<dbReference type="SUPFAM" id="SSF46548">
    <property type="entry name" value="alpha-helical ferredoxin"/>
    <property type="match status" value="2"/>
</dbReference>
<evidence type="ECO:0000256" key="2">
    <source>
        <dbReference type="ARBA" id="ARBA00023004"/>
    </source>
</evidence>
<evidence type="ECO:0000256" key="4">
    <source>
        <dbReference type="SAM" id="MobiDB-lite"/>
    </source>
</evidence>
<keyword evidence="5" id="KW-1133">Transmembrane helix</keyword>
<dbReference type="PANTHER" id="PTHR43255:SF2">
    <property type="entry name" value="HETERODISULFIDE REDUCTASE RELATED PROTEIN"/>
    <property type="match status" value="1"/>
</dbReference>
<dbReference type="GO" id="GO:0020037">
    <property type="term" value="F:heme binding"/>
    <property type="evidence" value="ECO:0007669"/>
    <property type="project" value="InterPro"/>
</dbReference>
<dbReference type="GO" id="GO:0051536">
    <property type="term" value="F:iron-sulfur cluster binding"/>
    <property type="evidence" value="ECO:0007669"/>
    <property type="project" value="UniProtKB-KW"/>
</dbReference>
<evidence type="ECO:0000256" key="5">
    <source>
        <dbReference type="SAM" id="Phobius"/>
    </source>
</evidence>
<keyword evidence="5" id="KW-0812">Transmembrane</keyword>
<dbReference type="InterPro" id="IPR017896">
    <property type="entry name" value="4Fe4S_Fe-S-bd"/>
</dbReference>
<feature type="domain" description="4Fe-4S ferredoxin-type" evidence="6">
    <location>
        <begin position="459"/>
        <end position="491"/>
    </location>
</feature>
<feature type="domain" description="4Fe-4S ferredoxin-type" evidence="6">
    <location>
        <begin position="325"/>
        <end position="355"/>
    </location>
</feature>
<feature type="transmembrane region" description="Helical" evidence="5">
    <location>
        <begin position="85"/>
        <end position="104"/>
    </location>
</feature>
<evidence type="ECO:0000313" key="7">
    <source>
        <dbReference type="EMBL" id="MBC8432725.1"/>
    </source>
</evidence>
<evidence type="ECO:0000256" key="3">
    <source>
        <dbReference type="ARBA" id="ARBA00023014"/>
    </source>
</evidence>
<dbReference type="AlphaFoldDB" id="A0A8J6TSZ4"/>
<comment type="caution">
    <text evidence="7">The sequence shown here is derived from an EMBL/GenBank/DDBJ whole genome shotgun (WGS) entry which is preliminary data.</text>
</comment>
<protein>
    <submittedName>
        <fullName evidence="7">4Fe-4S dicluster domain-containing protein</fullName>
    </submittedName>
</protein>
<keyword evidence="1" id="KW-0479">Metal-binding</keyword>
<dbReference type="PANTHER" id="PTHR43255">
    <property type="entry name" value="IRON-SULFUR-BINDING OXIDOREDUCTASE FADF-RELATED-RELATED"/>
    <property type="match status" value="1"/>
</dbReference>
<feature type="transmembrane region" description="Helical" evidence="5">
    <location>
        <begin position="124"/>
        <end position="143"/>
    </location>
</feature>
<evidence type="ECO:0000313" key="8">
    <source>
        <dbReference type="Proteomes" id="UP000605201"/>
    </source>
</evidence>
<dbReference type="Gene3D" id="1.20.950.20">
    <property type="entry name" value="Transmembrane di-heme cytochromes, Chain C"/>
    <property type="match status" value="1"/>
</dbReference>
<dbReference type="InterPro" id="IPR036197">
    <property type="entry name" value="NarG-like_sf"/>
</dbReference>
<dbReference type="InterPro" id="IPR051460">
    <property type="entry name" value="HdrC_iron-sulfur_subunit"/>
</dbReference>
<proteinExistence type="predicted"/>
<name>A0A8J6TSZ4_9BACT</name>
<accession>A0A8J6TSZ4</accession>
<evidence type="ECO:0000259" key="6">
    <source>
        <dbReference type="PROSITE" id="PS51379"/>
    </source>
</evidence>
<feature type="domain" description="4Fe-4S ferredoxin-type" evidence="6">
    <location>
        <begin position="379"/>
        <end position="409"/>
    </location>
</feature>
<dbReference type="PROSITE" id="PS00198">
    <property type="entry name" value="4FE4S_FER_1"/>
    <property type="match status" value="3"/>
</dbReference>
<dbReference type="GO" id="GO:0005886">
    <property type="term" value="C:plasma membrane"/>
    <property type="evidence" value="ECO:0007669"/>
    <property type="project" value="TreeGrafter"/>
</dbReference>
<dbReference type="Proteomes" id="UP000605201">
    <property type="component" value="Unassembled WGS sequence"/>
</dbReference>
<gene>
    <name evidence="7" type="ORF">H8D96_12505</name>
</gene>
<dbReference type="EMBL" id="JACNIG010000244">
    <property type="protein sequence ID" value="MBC8432725.1"/>
    <property type="molecule type" value="Genomic_DNA"/>
</dbReference>
<keyword evidence="3" id="KW-0411">Iron-sulfur</keyword>
<dbReference type="GO" id="GO:0009055">
    <property type="term" value="F:electron transfer activity"/>
    <property type="evidence" value="ECO:0007669"/>
    <property type="project" value="InterPro"/>
</dbReference>
<dbReference type="Gene3D" id="1.10.1060.10">
    <property type="entry name" value="Alpha-helical ferredoxin"/>
    <property type="match status" value="2"/>
</dbReference>
<dbReference type="PROSITE" id="PS51379">
    <property type="entry name" value="4FE4S_FER_2"/>
    <property type="match status" value="3"/>
</dbReference>
<keyword evidence="2" id="KW-0408">Iron</keyword>
<dbReference type="SUPFAM" id="SSF46626">
    <property type="entry name" value="Cytochrome c"/>
    <property type="match status" value="1"/>
</dbReference>
<dbReference type="InterPro" id="IPR017900">
    <property type="entry name" value="4Fe4S_Fe_S_CS"/>
</dbReference>
<keyword evidence="5" id="KW-0472">Membrane</keyword>
<feature type="transmembrane region" description="Helical" evidence="5">
    <location>
        <begin position="43"/>
        <end position="64"/>
    </location>
</feature>
<reference evidence="7 8" key="1">
    <citation type="submission" date="2020-08" db="EMBL/GenBank/DDBJ databases">
        <title>Bridging the membrane lipid divide: bacteria of the FCB group superphylum have the potential to synthesize archaeal ether lipids.</title>
        <authorList>
            <person name="Villanueva L."/>
            <person name="Von Meijenfeldt F.A.B."/>
            <person name="Westbye A.B."/>
            <person name="Yadav S."/>
            <person name="Hopmans E.C."/>
            <person name="Dutilh B.E."/>
            <person name="Sinninghe Damste J.S."/>
        </authorList>
    </citation>
    <scope>NUCLEOTIDE SEQUENCE [LARGE SCALE GENOMIC DNA]</scope>
    <source>
        <strain evidence="7">NIOZ-UU17</strain>
    </source>
</reference>
<dbReference type="InterPro" id="IPR009051">
    <property type="entry name" value="Helical_ferredxn"/>
</dbReference>